<keyword evidence="1" id="KW-0732">Signal</keyword>
<dbReference type="EMBL" id="AP018933">
    <property type="protein sequence ID" value="BBG29638.1"/>
    <property type="molecule type" value="Genomic_DNA"/>
</dbReference>
<dbReference type="OrthoDB" id="6181957at2"/>
<proteinExistence type="predicted"/>
<gene>
    <name evidence="2" type="ORF">ZBT109_0864</name>
</gene>
<feature type="signal peptide" evidence="1">
    <location>
        <begin position="1"/>
        <end position="29"/>
    </location>
</feature>
<sequence>MMNLRKGYLYSLALTATALTGSLTLSANAAPTGWALEPQQSRLDIQLTDHRQAGNTLTRMQAAPISGTINARGDIDIPLSLNQLDVVAQLPPMLTQKALKQGTKHIQGHIDPAVLSELAPNKSTTTTVKLWDPAHHPDSRQITTTPVQLTRLNDGLIQMTTSSPVTVDISPLLRQDNAPLITNLLGYQQLDNHAQVTFHGTLRTQG</sequence>
<reference evidence="2 3" key="1">
    <citation type="submission" date="2018-09" db="EMBL/GenBank/DDBJ databases">
        <title>Zymobacter palmae IAM14233 (=T109) whole genome analysis.</title>
        <authorList>
            <person name="Yanase H."/>
        </authorList>
    </citation>
    <scope>NUCLEOTIDE SEQUENCE [LARGE SCALE GENOMIC DNA]</scope>
    <source>
        <strain evidence="2 3">IAM14233</strain>
    </source>
</reference>
<dbReference type="InterPro" id="IPR036761">
    <property type="entry name" value="TTHA0802/YceI-like_sf"/>
</dbReference>
<name>A0A348HDD6_9GAMM</name>
<evidence type="ECO:0000256" key="1">
    <source>
        <dbReference type="SAM" id="SignalP"/>
    </source>
</evidence>
<dbReference type="AlphaFoldDB" id="A0A348HDD6"/>
<keyword evidence="3" id="KW-1185">Reference proteome</keyword>
<evidence type="ECO:0000313" key="2">
    <source>
        <dbReference type="EMBL" id="BBG29638.1"/>
    </source>
</evidence>
<evidence type="ECO:0000313" key="3">
    <source>
        <dbReference type="Proteomes" id="UP000267342"/>
    </source>
</evidence>
<protein>
    <submittedName>
        <fullName evidence="2">ABC-type cobalt transport system, ATPase</fullName>
    </submittedName>
</protein>
<dbReference type="KEGG" id="zpl:ZBT109_0864"/>
<accession>A0A348HDD6</accession>
<dbReference type="Gene3D" id="2.40.128.110">
    <property type="entry name" value="Lipid/polyisoprenoid-binding, YceI-like"/>
    <property type="match status" value="1"/>
</dbReference>
<organism evidence="2 3">
    <name type="scientific">Zymobacter palmae</name>
    <dbReference type="NCBI Taxonomy" id="33074"/>
    <lineage>
        <taxon>Bacteria</taxon>
        <taxon>Pseudomonadati</taxon>
        <taxon>Pseudomonadota</taxon>
        <taxon>Gammaproteobacteria</taxon>
        <taxon>Oceanospirillales</taxon>
        <taxon>Halomonadaceae</taxon>
        <taxon>Zymobacter group</taxon>
        <taxon>Zymobacter</taxon>
    </lineage>
</organism>
<feature type="chain" id="PRO_5016989612" evidence="1">
    <location>
        <begin position="30"/>
        <end position="206"/>
    </location>
</feature>
<dbReference type="Proteomes" id="UP000267342">
    <property type="component" value="Chromosome"/>
</dbReference>